<dbReference type="RefSeq" id="WP_198474872.1">
    <property type="nucleotide sequence ID" value="NZ_JADGMQ010000002.1"/>
</dbReference>
<dbReference type="InterPro" id="IPR009057">
    <property type="entry name" value="Homeodomain-like_sf"/>
</dbReference>
<dbReference type="PROSITE" id="PS50977">
    <property type="entry name" value="HTH_TETR_2"/>
    <property type="match status" value="1"/>
</dbReference>
<dbReference type="Proteomes" id="UP000601789">
    <property type="component" value="Unassembled WGS sequence"/>
</dbReference>
<feature type="DNA-binding region" description="H-T-H motif" evidence="4">
    <location>
        <begin position="38"/>
        <end position="57"/>
    </location>
</feature>
<keyword evidence="7" id="KW-1185">Reference proteome</keyword>
<evidence type="ECO:0000313" key="6">
    <source>
        <dbReference type="EMBL" id="MBI1619993.1"/>
    </source>
</evidence>
<sequence length="199" mass="20795">MQEAPPRRSNRERTEATRAALLAAARTLFVEKSYAETGTPEIVAAAGVTRGALYHHFADKQALFAGVVEAEAQAVAAEIDAATAAPLSTKQSLLSGMDAFFAAMAVLGRTRLLLLDGPAVLGPKTLDEIDQRHGGRTLREGLAAAIEAGEMCPLPTDALATQLSAMSDRAALAIEAGASAEDHRTVIAAVIESLFISRT</sequence>
<dbReference type="SUPFAM" id="SSF46689">
    <property type="entry name" value="Homeodomain-like"/>
    <property type="match status" value="1"/>
</dbReference>
<evidence type="ECO:0000256" key="1">
    <source>
        <dbReference type="ARBA" id="ARBA00023015"/>
    </source>
</evidence>
<dbReference type="Gene3D" id="1.10.357.10">
    <property type="entry name" value="Tetracycline Repressor, domain 2"/>
    <property type="match status" value="1"/>
</dbReference>
<name>A0ABS0S9L8_9HYPH</name>
<dbReference type="PANTHER" id="PTHR30055:SF234">
    <property type="entry name" value="HTH-TYPE TRANSCRIPTIONAL REGULATOR BETI"/>
    <property type="match status" value="1"/>
</dbReference>
<dbReference type="Pfam" id="PF00440">
    <property type="entry name" value="TetR_N"/>
    <property type="match status" value="1"/>
</dbReference>
<gene>
    <name evidence="6" type="ORF">IOD40_04850</name>
</gene>
<dbReference type="EMBL" id="JADGMQ010000002">
    <property type="protein sequence ID" value="MBI1619993.1"/>
    <property type="molecule type" value="Genomic_DNA"/>
</dbReference>
<dbReference type="Pfam" id="PF21351">
    <property type="entry name" value="TetR_C_41"/>
    <property type="match status" value="1"/>
</dbReference>
<evidence type="ECO:0000259" key="5">
    <source>
        <dbReference type="PROSITE" id="PS50977"/>
    </source>
</evidence>
<proteinExistence type="predicted"/>
<keyword evidence="1" id="KW-0805">Transcription regulation</keyword>
<dbReference type="InterPro" id="IPR050109">
    <property type="entry name" value="HTH-type_TetR-like_transc_reg"/>
</dbReference>
<evidence type="ECO:0000256" key="3">
    <source>
        <dbReference type="ARBA" id="ARBA00023163"/>
    </source>
</evidence>
<dbReference type="PANTHER" id="PTHR30055">
    <property type="entry name" value="HTH-TYPE TRANSCRIPTIONAL REGULATOR RUTR"/>
    <property type="match status" value="1"/>
</dbReference>
<protein>
    <submittedName>
        <fullName evidence="6">TetR/AcrR family transcriptional regulator</fullName>
    </submittedName>
</protein>
<evidence type="ECO:0000313" key="7">
    <source>
        <dbReference type="Proteomes" id="UP000601789"/>
    </source>
</evidence>
<evidence type="ECO:0000256" key="4">
    <source>
        <dbReference type="PROSITE-ProRule" id="PRU00335"/>
    </source>
</evidence>
<organism evidence="6 7">
    <name type="scientific">Aquamicrobium zhengzhouense</name>
    <dbReference type="NCBI Taxonomy" id="2781738"/>
    <lineage>
        <taxon>Bacteria</taxon>
        <taxon>Pseudomonadati</taxon>
        <taxon>Pseudomonadota</taxon>
        <taxon>Alphaproteobacteria</taxon>
        <taxon>Hyphomicrobiales</taxon>
        <taxon>Phyllobacteriaceae</taxon>
        <taxon>Aquamicrobium</taxon>
    </lineage>
</organism>
<feature type="domain" description="HTH tetR-type" evidence="5">
    <location>
        <begin position="15"/>
        <end position="75"/>
    </location>
</feature>
<evidence type="ECO:0000256" key="2">
    <source>
        <dbReference type="ARBA" id="ARBA00023125"/>
    </source>
</evidence>
<comment type="caution">
    <text evidence="6">The sequence shown here is derived from an EMBL/GenBank/DDBJ whole genome shotgun (WGS) entry which is preliminary data.</text>
</comment>
<accession>A0ABS0S9L8</accession>
<dbReference type="PRINTS" id="PR00455">
    <property type="entry name" value="HTHTETR"/>
</dbReference>
<keyword evidence="3" id="KW-0804">Transcription</keyword>
<dbReference type="InterPro" id="IPR049484">
    <property type="entry name" value="Rv0078-like_C"/>
</dbReference>
<reference evidence="6 7" key="1">
    <citation type="submission" date="2020-10" db="EMBL/GenBank/DDBJ databases">
        <title>Aquamicrobium zhengzhouensis sp. nov., a exopolysaccharide producing bacterium isolated from farmland soil.</title>
        <authorList>
            <person name="Wang X."/>
        </authorList>
    </citation>
    <scope>NUCLEOTIDE SEQUENCE [LARGE SCALE GENOMIC DNA]</scope>
    <source>
        <strain evidence="7">cd-1</strain>
    </source>
</reference>
<keyword evidence="2 4" id="KW-0238">DNA-binding</keyword>
<dbReference type="InterPro" id="IPR001647">
    <property type="entry name" value="HTH_TetR"/>
</dbReference>